<proteinExistence type="predicted"/>
<sequence length="254" mass="26055">MQTMPCNNGADLASVCTGAGCPNRAKVPVGRSRVRSTPARGGREARHADNQPDKGDYPMRTRSWQSCFLAATLSLTSSLASATVYTYAADLGPEALGATGSGIVKLKFDDATNDLSIHADFTGLSGTTTIAHIHCCTATAGTGTIGVAVTPGTLPGFPVGVSAGSYSALIDLDLASSFTSAFINNFGGATVAGARTALFAGLDAGTAYFNIHTSKFPGGEIRAFPERVPEPASLLLGAMGIGALVLTRRGRRRL</sequence>
<feature type="compositionally biased region" description="Basic and acidic residues" evidence="1">
    <location>
        <begin position="41"/>
        <end position="57"/>
    </location>
</feature>
<protein>
    <submittedName>
        <fullName evidence="3">CHRD domain-containing protein</fullName>
    </submittedName>
</protein>
<feature type="domain" description="CHRD" evidence="2">
    <location>
        <begin position="94"/>
        <end position="222"/>
    </location>
</feature>
<dbReference type="InterPro" id="IPR010895">
    <property type="entry name" value="CHRD"/>
</dbReference>
<evidence type="ECO:0000256" key="1">
    <source>
        <dbReference type="SAM" id="MobiDB-lite"/>
    </source>
</evidence>
<dbReference type="Pfam" id="PF07452">
    <property type="entry name" value="CHRD"/>
    <property type="match status" value="1"/>
</dbReference>
<comment type="caution">
    <text evidence="3">The sequence shown here is derived from an EMBL/GenBank/DDBJ whole genome shotgun (WGS) entry which is preliminary data.</text>
</comment>
<dbReference type="EMBL" id="SPMX01000050">
    <property type="protein sequence ID" value="NMQ06626.1"/>
    <property type="molecule type" value="Genomic_DNA"/>
</dbReference>
<accession>A0ABX1TDS0</accession>
<gene>
    <name evidence="3" type="ORF">E4Q08_15930</name>
</gene>
<evidence type="ECO:0000313" key="3">
    <source>
        <dbReference type="EMBL" id="NMQ06626.1"/>
    </source>
</evidence>
<dbReference type="Proteomes" id="UP000886469">
    <property type="component" value="Unassembled WGS sequence"/>
</dbReference>
<evidence type="ECO:0000259" key="2">
    <source>
        <dbReference type="Pfam" id="PF07452"/>
    </source>
</evidence>
<feature type="region of interest" description="Disordered" evidence="1">
    <location>
        <begin position="27"/>
        <end position="57"/>
    </location>
</feature>
<organism evidence="3 4">
    <name type="scientific">Candidatus Accumulibacter contiguus</name>
    <dbReference type="NCBI Taxonomy" id="2954381"/>
    <lineage>
        <taxon>Bacteria</taxon>
        <taxon>Pseudomonadati</taxon>
        <taxon>Pseudomonadota</taxon>
        <taxon>Betaproteobacteria</taxon>
        <taxon>Candidatus Accumulibacter</taxon>
    </lineage>
</organism>
<evidence type="ECO:0000313" key="4">
    <source>
        <dbReference type="Proteomes" id="UP000886469"/>
    </source>
</evidence>
<reference evidence="3" key="1">
    <citation type="submission" date="2019-03" db="EMBL/GenBank/DDBJ databases">
        <title>Metabolic reconstructions from genomes of highly enriched 'Candidatus Accumulibacter' and 'Candidatus Competibacter' bioreactor populations.</title>
        <authorList>
            <person name="Annavajhala M.K."/>
            <person name="Welles L."/>
            <person name="Abbas B."/>
            <person name="Sorokin D."/>
            <person name="Park H."/>
            <person name="Van Loosdrecht M."/>
            <person name="Chandran K."/>
        </authorList>
    </citation>
    <scope>NUCLEOTIDE SEQUENCE</scope>
    <source>
        <strain evidence="3">SBR_L</strain>
    </source>
</reference>
<name>A0ABX1TDS0_9PROT</name>
<keyword evidence="4" id="KW-1185">Reference proteome</keyword>